<accession>A0A3B1DLL5</accession>
<keyword evidence="1" id="KW-0175">Coiled coil</keyword>
<dbReference type="AlphaFoldDB" id="A0A3B1DLL5"/>
<gene>
    <name evidence="2" type="ORF">MNBD_IGNAVI01-985</name>
</gene>
<dbReference type="EMBL" id="UOGD01000456">
    <property type="protein sequence ID" value="VAX29577.1"/>
    <property type="molecule type" value="Genomic_DNA"/>
</dbReference>
<dbReference type="Gene3D" id="1.10.287.1490">
    <property type="match status" value="1"/>
</dbReference>
<evidence type="ECO:0000256" key="1">
    <source>
        <dbReference type="SAM" id="Coils"/>
    </source>
</evidence>
<sequence>MSKNKGDYWKPRAIERRLENKELKKRIKELTHSRDNWKTKCMHTKGQNKLYENELNKIKKKLNEILKE</sequence>
<protein>
    <submittedName>
        <fullName evidence="2">Uncharacterized protein</fullName>
    </submittedName>
</protein>
<reference evidence="2" key="1">
    <citation type="submission" date="2018-06" db="EMBL/GenBank/DDBJ databases">
        <authorList>
            <person name="Zhirakovskaya E."/>
        </authorList>
    </citation>
    <scope>NUCLEOTIDE SEQUENCE</scope>
</reference>
<organism evidence="2">
    <name type="scientific">hydrothermal vent metagenome</name>
    <dbReference type="NCBI Taxonomy" id="652676"/>
    <lineage>
        <taxon>unclassified sequences</taxon>
        <taxon>metagenomes</taxon>
        <taxon>ecological metagenomes</taxon>
    </lineage>
</organism>
<proteinExistence type="predicted"/>
<name>A0A3B1DLL5_9ZZZZ</name>
<feature type="coiled-coil region" evidence="1">
    <location>
        <begin position="20"/>
        <end position="68"/>
    </location>
</feature>
<evidence type="ECO:0000313" key="2">
    <source>
        <dbReference type="EMBL" id="VAX29577.1"/>
    </source>
</evidence>